<reference evidence="4 5" key="1">
    <citation type="submission" date="2014-11" db="EMBL/GenBank/DDBJ databases">
        <title>Tamlana sedimentorum sp. nov., isolated from shallow sand sediments of the Sea of Japan.</title>
        <authorList>
            <person name="Romanenko L.A."/>
        </authorList>
    </citation>
    <scope>NUCLEOTIDE SEQUENCE [LARGE SCALE GENOMIC DNA]</scope>
    <source>
        <strain evidence="4 5">JCM 19808</strain>
    </source>
</reference>
<dbReference type="NCBIfam" id="TIGR04183">
    <property type="entry name" value="Por_Secre_tail"/>
    <property type="match status" value="1"/>
</dbReference>
<keyword evidence="5" id="KW-1185">Reference proteome</keyword>
<dbReference type="PATRIC" id="fig|1435349.4.peg.304"/>
<dbReference type="EMBL" id="JTDW01000001">
    <property type="protein sequence ID" value="KJD37156.1"/>
    <property type="molecule type" value="Genomic_DNA"/>
</dbReference>
<protein>
    <recommendedName>
        <fullName evidence="3">Secretion system C-terminal sorting domain-containing protein</fullName>
    </recommendedName>
</protein>
<dbReference type="AlphaFoldDB" id="A0A0D7WDG3"/>
<dbReference type="STRING" id="1435349.PW52_01495"/>
<evidence type="ECO:0000313" key="4">
    <source>
        <dbReference type="EMBL" id="KJD37156.1"/>
    </source>
</evidence>
<feature type="chain" id="PRO_5002325896" description="Secretion system C-terminal sorting domain-containing protein" evidence="2">
    <location>
        <begin position="21"/>
        <end position="846"/>
    </location>
</feature>
<dbReference type="InterPro" id="IPR026444">
    <property type="entry name" value="Secre_tail"/>
</dbReference>
<dbReference type="Proteomes" id="UP000032578">
    <property type="component" value="Unassembled WGS sequence"/>
</dbReference>
<feature type="signal peptide" evidence="2">
    <location>
        <begin position="1"/>
        <end position="20"/>
    </location>
</feature>
<evidence type="ECO:0000256" key="2">
    <source>
        <dbReference type="SAM" id="SignalP"/>
    </source>
</evidence>
<organism evidence="4 5">
    <name type="scientific">Neotamlana sedimentorum</name>
    <dbReference type="NCBI Taxonomy" id="1435349"/>
    <lineage>
        <taxon>Bacteria</taxon>
        <taxon>Pseudomonadati</taxon>
        <taxon>Bacteroidota</taxon>
        <taxon>Flavobacteriia</taxon>
        <taxon>Flavobacteriales</taxon>
        <taxon>Flavobacteriaceae</taxon>
        <taxon>Neotamlana</taxon>
    </lineage>
</organism>
<dbReference type="OrthoDB" id="9757947at2"/>
<comment type="caution">
    <text evidence="4">The sequence shown here is derived from an EMBL/GenBank/DDBJ whole genome shotgun (WGS) entry which is preliminary data.</text>
</comment>
<dbReference type="RefSeq" id="WP_044631144.1">
    <property type="nucleotide sequence ID" value="NZ_JTDW01000001.1"/>
</dbReference>
<accession>A0A0D7WDG3</accession>
<sequence>MKIKQLLFITLFLITIRATAQDYAQIPFFDNFDTGTLNSNWVATPDTANNGFIDLHVGSGIDGSFGLRLGKTSDAGDYATNYADLHLNLENKKDVFLSFSIKSYYEESHFQDGIYFSDDGGATFLKVYAFNAEDWCNNIWGEFPPFNIDELAGSVGLNLTNQFVIRFQQYDNADFSTANDEDGFIFDNVSVKSKPIVYASLPFEDDFDIGTGVLGDSWLWAHADKTVAPLTGTVMPTGRVGITNGFGTDNSFGVAMGNWCDGSLTANALDLHLNLENQTDVFLSFSIRSFAEESHFQDGLFLSDDGGLTFQKAFEFTAEDWCNNTWGEFPPFNIGELAASVGLNLTNQFVIRFQQYDNADFSTANDEDGFILDNISVKSRPIVYASLPFEDDFDIGTGILGDSWSWVHADKTVAPLTGAVMPTGRVDIAGGQGTDSSFGLMMGNKCDGNYVANALDLHLNLENQTDVFLSFSIRDYGEESHFQDGLFLSDDGGLTFLKAFEFTAADWCNDTWGEFPPFNIDELAASVGLSLTNQFVIRFQQYDNADFSTANDEDGFVLDNVSVKSRAIVYAGLPYEENFDDGTLELSESLAWTNADDTVFPITDTNKPTGYVAITNASGTNSSFGLQMGKICDDGFTANALDVHLNLENYEDVTFSFSIRPYHEESQPAQDAIFFSNDGGISFESIYQFDFNTMANNTWDTVNLDLDDLVSAKGLSFSSESIVRFQQYDNADFSTANDEDGIILDNLNVTGTVLSTEDLLLEQSKFLVYPNPITSSKINMVLPNNVSNETVEIQLFSLRGELIFKENTIAQKQMTLALPKQNLSGVYFLNIKGYNFNSTQKVVFSK</sequence>
<evidence type="ECO:0000313" key="5">
    <source>
        <dbReference type="Proteomes" id="UP000032578"/>
    </source>
</evidence>
<evidence type="ECO:0000259" key="3">
    <source>
        <dbReference type="Pfam" id="PF18962"/>
    </source>
</evidence>
<keyword evidence="1 2" id="KW-0732">Signal</keyword>
<evidence type="ECO:0000256" key="1">
    <source>
        <dbReference type="ARBA" id="ARBA00022729"/>
    </source>
</evidence>
<feature type="domain" description="Secretion system C-terminal sorting" evidence="3">
    <location>
        <begin position="768"/>
        <end position="843"/>
    </location>
</feature>
<gene>
    <name evidence="4" type="ORF">PW52_01495</name>
</gene>
<name>A0A0D7WDG3_9FLAO</name>
<proteinExistence type="predicted"/>
<dbReference type="Gene3D" id="2.60.120.260">
    <property type="entry name" value="Galactose-binding domain-like"/>
    <property type="match status" value="1"/>
</dbReference>
<dbReference type="Pfam" id="PF18962">
    <property type="entry name" value="Por_Secre_tail"/>
    <property type="match status" value="1"/>
</dbReference>